<sequence>MTQARRTLISLDQTSWFHICSRCIKRSFLMGEDKKKDRTSKTR</sequence>
<organism evidence="1 2">
    <name type="scientific">Marinagarivorans cellulosilyticus</name>
    <dbReference type="NCBI Taxonomy" id="2721545"/>
    <lineage>
        <taxon>Bacteria</taxon>
        <taxon>Pseudomonadati</taxon>
        <taxon>Pseudomonadota</taxon>
        <taxon>Gammaproteobacteria</taxon>
        <taxon>Cellvibrionales</taxon>
        <taxon>Cellvibrionaceae</taxon>
        <taxon>Marinagarivorans</taxon>
    </lineage>
</organism>
<reference evidence="1 2" key="1">
    <citation type="journal article" date="2022" name="IScience">
        <title>An ultrasensitive nanofiber-based assay for enzymatic hydrolysis and deep-sea microbial degradation of cellulose.</title>
        <authorList>
            <person name="Tsudome M."/>
            <person name="Tachioka M."/>
            <person name="Miyazaki M."/>
            <person name="Uchimura K."/>
            <person name="Tsuda M."/>
            <person name="Takaki Y."/>
            <person name="Deguchi S."/>
        </authorList>
    </citation>
    <scope>NUCLEOTIDE SEQUENCE [LARGE SCALE GENOMIC DNA]</scope>
    <source>
        <strain evidence="1 2">GE09</strain>
    </source>
</reference>
<dbReference type="AlphaFoldDB" id="A0AAN2BIH1"/>
<dbReference type="KEGG" id="marq:MARGE09_P0065"/>
<dbReference type="EMBL" id="AP023086">
    <property type="protein sequence ID" value="BCD95866.1"/>
    <property type="molecule type" value="Genomic_DNA"/>
</dbReference>
<evidence type="ECO:0000313" key="2">
    <source>
        <dbReference type="Proteomes" id="UP001320119"/>
    </source>
</evidence>
<proteinExistence type="predicted"/>
<evidence type="ECO:0000313" key="1">
    <source>
        <dbReference type="EMBL" id="BCD95866.1"/>
    </source>
</evidence>
<accession>A0AAN2BIH1</accession>
<gene>
    <name evidence="1" type="ORF">MARGE09_P0065</name>
</gene>
<protein>
    <submittedName>
        <fullName evidence="1">Uncharacterized protein</fullName>
    </submittedName>
</protein>
<name>A0AAN2BIH1_9GAMM</name>
<keyword evidence="2" id="KW-1185">Reference proteome</keyword>
<dbReference type="Proteomes" id="UP001320119">
    <property type="component" value="Chromosome"/>
</dbReference>